<protein>
    <submittedName>
        <fullName evidence="4">Gfo/Idh/MocA family oxidoreductase</fullName>
    </submittedName>
</protein>
<evidence type="ECO:0000259" key="2">
    <source>
        <dbReference type="Pfam" id="PF01408"/>
    </source>
</evidence>
<organism evidence="4 5">
    <name type="scientific">Nocardiopsis exhalans</name>
    <dbReference type="NCBI Taxonomy" id="163604"/>
    <lineage>
        <taxon>Bacteria</taxon>
        <taxon>Bacillati</taxon>
        <taxon>Actinomycetota</taxon>
        <taxon>Actinomycetes</taxon>
        <taxon>Streptosporangiales</taxon>
        <taxon>Nocardiopsidaceae</taxon>
        <taxon>Nocardiopsis</taxon>
    </lineage>
</organism>
<evidence type="ECO:0000313" key="5">
    <source>
        <dbReference type="Proteomes" id="UP001055940"/>
    </source>
</evidence>
<proteinExistence type="predicted"/>
<dbReference type="EMBL" id="CP099837">
    <property type="protein sequence ID" value="USY17066.1"/>
    <property type="molecule type" value="Genomic_DNA"/>
</dbReference>
<dbReference type="SUPFAM" id="SSF55347">
    <property type="entry name" value="Glyceraldehyde-3-phosphate dehydrogenase-like, C-terminal domain"/>
    <property type="match status" value="1"/>
</dbReference>
<reference evidence="4" key="1">
    <citation type="submission" date="2022-06" db="EMBL/GenBank/DDBJ databases">
        <authorList>
            <person name="Ping M."/>
        </authorList>
    </citation>
    <scope>NUCLEOTIDE SEQUENCE</scope>
    <source>
        <strain evidence="4">JCM11759T</strain>
    </source>
</reference>
<dbReference type="PANTHER" id="PTHR43818">
    <property type="entry name" value="BCDNA.GH03377"/>
    <property type="match status" value="1"/>
</dbReference>
<dbReference type="InterPro" id="IPR000683">
    <property type="entry name" value="Gfo/Idh/MocA-like_OxRdtase_N"/>
</dbReference>
<evidence type="ECO:0000256" key="1">
    <source>
        <dbReference type="ARBA" id="ARBA00023002"/>
    </source>
</evidence>
<dbReference type="RefSeq" id="WP_254416654.1">
    <property type="nucleotide sequence ID" value="NZ_BAAAJB010000051.1"/>
</dbReference>
<dbReference type="InterPro" id="IPR036291">
    <property type="entry name" value="NAD(P)-bd_dom_sf"/>
</dbReference>
<keyword evidence="1" id="KW-0560">Oxidoreductase</keyword>
<evidence type="ECO:0000313" key="4">
    <source>
        <dbReference type="EMBL" id="USY17066.1"/>
    </source>
</evidence>
<feature type="domain" description="GFO/IDH/MocA-like oxidoreductase" evidence="3">
    <location>
        <begin position="157"/>
        <end position="285"/>
    </location>
</feature>
<dbReference type="Gene3D" id="3.40.50.720">
    <property type="entry name" value="NAD(P)-binding Rossmann-like Domain"/>
    <property type="match status" value="1"/>
</dbReference>
<dbReference type="Gene3D" id="3.30.360.10">
    <property type="entry name" value="Dihydrodipicolinate Reductase, domain 2"/>
    <property type="match status" value="1"/>
</dbReference>
<dbReference type="Proteomes" id="UP001055940">
    <property type="component" value="Chromosome"/>
</dbReference>
<dbReference type="InterPro" id="IPR055170">
    <property type="entry name" value="GFO_IDH_MocA-like_dom"/>
</dbReference>
<dbReference type="SUPFAM" id="SSF51735">
    <property type="entry name" value="NAD(P)-binding Rossmann-fold domains"/>
    <property type="match status" value="1"/>
</dbReference>
<feature type="domain" description="Gfo/Idh/MocA-like oxidoreductase N-terminal" evidence="2">
    <location>
        <begin position="30"/>
        <end position="147"/>
    </location>
</feature>
<dbReference type="InterPro" id="IPR050463">
    <property type="entry name" value="Gfo/Idh/MocA_oxidrdct_glycsds"/>
</dbReference>
<dbReference type="PANTHER" id="PTHR43818:SF11">
    <property type="entry name" value="BCDNA.GH03377"/>
    <property type="match status" value="1"/>
</dbReference>
<evidence type="ECO:0000259" key="3">
    <source>
        <dbReference type="Pfam" id="PF22725"/>
    </source>
</evidence>
<dbReference type="Pfam" id="PF22725">
    <property type="entry name" value="GFO_IDH_MocA_C3"/>
    <property type="match status" value="1"/>
</dbReference>
<name>A0ABY5D1Q6_9ACTN</name>
<accession>A0ABY5D1Q6</accession>
<gene>
    <name evidence="4" type="ORF">NE857_17000</name>
</gene>
<keyword evidence="5" id="KW-1185">Reference proteome</keyword>
<dbReference type="Pfam" id="PF01408">
    <property type="entry name" value="GFO_IDH_MocA"/>
    <property type="match status" value="1"/>
</dbReference>
<sequence length="413" mass="44335">MARPLTNRPLKNRPLKNRTDDTAPLPLLLVGVHGHGRSHLRALLPLAEAGTIRLVGVCDRRPPAPDDELEGHGAVPYFDDLATALKRTGARLTVLVTPIHTHLPLATVALEHGSHLLLEKPTTPSLAQLTQLEEAVSASGLACQIGFQSLGSQAIGEVDRLVREGALGELRGIGAAGAWKRTSAYYDRAPWAGRRRMDGHEVVDGALTNPFAHAVATSLALAGAESGAPRSLELEMYRAHPIESDDTSSLRLRTSGGTTLTVAVTLCAPDSQPPAITLHGDRASLTLEYTLDRITLRQPGQEPRTTTHGRADLMENLVAHVREGAPLLVPPERTRGFTHVLDAVRTAPDPRPIAAEHQEVERLEGVTHRSVPGITSLVHESARSLTLYSELGAPWARPARTSPASTTNTEVHQ</sequence>